<dbReference type="KEGG" id="ksn:90829968"/>
<dbReference type="AlphaFoldDB" id="A0AAJ8LIZ4"/>
<evidence type="ECO:0000313" key="2">
    <source>
        <dbReference type="Proteomes" id="UP000322225"/>
    </source>
</evidence>
<gene>
    <name evidence="1" type="ORF">CI109_103964</name>
</gene>
<sequence>MPDHSTKIKSTSSPFQATLYLSNLPPTIQVGHFEYILSHPPPLSRTSAKRRKREENGITMVQIYTVPRNGKSHKDSLISPRSLATFVRRILCISSSDLDLTSSDRIRRSFDKSPETIEESQIAQTSRRLGSNFYDGSVTSDEMEEADSQQGTDGAIRAVEVDTSRHSEDGSTLESVDERGDRVKDMGVEKGGSEKTVAYIHFRSEYHLSRAKDIFSSITIDSRRIKTRTKRFNPGLLTRWFSSAKKL</sequence>
<reference evidence="1" key="2">
    <citation type="submission" date="2024-01" db="EMBL/GenBank/DDBJ databases">
        <title>Comparative genomics of Cryptococcus and Kwoniella reveals pathogenesis evolution and contrasting modes of karyotype evolution via chromosome fusion or intercentromeric recombination.</title>
        <authorList>
            <person name="Coelho M.A."/>
            <person name="David-Palma M."/>
            <person name="Shea T."/>
            <person name="Bowers K."/>
            <person name="McGinley-Smith S."/>
            <person name="Mohammad A.W."/>
            <person name="Gnirke A."/>
            <person name="Yurkov A.M."/>
            <person name="Nowrousian M."/>
            <person name="Sun S."/>
            <person name="Cuomo C.A."/>
            <person name="Heitman J."/>
        </authorList>
    </citation>
    <scope>NUCLEOTIDE SEQUENCE</scope>
    <source>
        <strain evidence="1">CBS 12478</strain>
    </source>
</reference>
<proteinExistence type="predicted"/>
<accession>A0AAJ8LIZ4</accession>
<reference evidence="1" key="1">
    <citation type="submission" date="2017-08" db="EMBL/GenBank/DDBJ databases">
        <authorList>
            <person name="Cuomo C."/>
            <person name="Billmyre B."/>
            <person name="Heitman J."/>
        </authorList>
    </citation>
    <scope>NUCLEOTIDE SEQUENCE</scope>
    <source>
        <strain evidence="1">CBS 12478</strain>
    </source>
</reference>
<name>A0AAJ8LIZ4_9TREE</name>
<dbReference type="RefSeq" id="XP_065823479.1">
    <property type="nucleotide sequence ID" value="XM_065967407.1"/>
</dbReference>
<keyword evidence="2" id="KW-1185">Reference proteome</keyword>
<dbReference type="Proteomes" id="UP000322225">
    <property type="component" value="Chromosome 7"/>
</dbReference>
<organism evidence="1 2">
    <name type="scientific">Kwoniella shandongensis</name>
    <dbReference type="NCBI Taxonomy" id="1734106"/>
    <lineage>
        <taxon>Eukaryota</taxon>
        <taxon>Fungi</taxon>
        <taxon>Dikarya</taxon>
        <taxon>Basidiomycota</taxon>
        <taxon>Agaricomycotina</taxon>
        <taxon>Tremellomycetes</taxon>
        <taxon>Tremellales</taxon>
        <taxon>Cryptococcaceae</taxon>
        <taxon>Kwoniella</taxon>
    </lineage>
</organism>
<protein>
    <submittedName>
        <fullName evidence="1">Uncharacterized protein</fullName>
    </submittedName>
</protein>
<evidence type="ECO:0000313" key="1">
    <source>
        <dbReference type="EMBL" id="WWD19503.1"/>
    </source>
</evidence>
<dbReference type="EMBL" id="CP144057">
    <property type="protein sequence ID" value="WWD19503.1"/>
    <property type="molecule type" value="Genomic_DNA"/>
</dbReference>
<dbReference type="GeneID" id="90829968"/>